<evidence type="ECO:0000313" key="1">
    <source>
        <dbReference type="EMBL" id="CAF1997625.1"/>
    </source>
</evidence>
<sequence length="101" mass="11174">MYCVTQITFYYSFHLPFSSYFTYKGLALTYTSATSSQPLSVLNGGLVHTIVYLGAVCDCDSNFKSNGIQLYMIAVAVIPTRSIEVSLPNVNKICVKFPLVQ</sequence>
<protein>
    <submittedName>
        <fullName evidence="1">(rape) hypothetical protein</fullName>
    </submittedName>
</protein>
<dbReference type="Gramene" id="CDX77829">
    <property type="protein sequence ID" value="CDX77829"/>
    <property type="gene ID" value="GSBRNA2T00128897001"/>
</dbReference>
<dbReference type="Proteomes" id="UP001295469">
    <property type="component" value="Chromosome C07"/>
</dbReference>
<name>A0A816MQC3_BRANA</name>
<accession>A0A816MQC3</accession>
<reference evidence="1" key="1">
    <citation type="submission" date="2021-01" db="EMBL/GenBank/DDBJ databases">
        <authorList>
            <consortium name="Genoscope - CEA"/>
            <person name="William W."/>
        </authorList>
    </citation>
    <scope>NUCLEOTIDE SEQUENCE</scope>
</reference>
<gene>
    <name evidence="1" type="ORF">DARMORV10_C07P31910.1</name>
</gene>
<dbReference type="AlphaFoldDB" id="A0A816MQC3"/>
<organism evidence="1">
    <name type="scientific">Brassica napus</name>
    <name type="common">Rape</name>
    <dbReference type="NCBI Taxonomy" id="3708"/>
    <lineage>
        <taxon>Eukaryota</taxon>
        <taxon>Viridiplantae</taxon>
        <taxon>Streptophyta</taxon>
        <taxon>Embryophyta</taxon>
        <taxon>Tracheophyta</taxon>
        <taxon>Spermatophyta</taxon>
        <taxon>Magnoliopsida</taxon>
        <taxon>eudicotyledons</taxon>
        <taxon>Gunneridae</taxon>
        <taxon>Pentapetalae</taxon>
        <taxon>rosids</taxon>
        <taxon>malvids</taxon>
        <taxon>Brassicales</taxon>
        <taxon>Brassicaceae</taxon>
        <taxon>Brassiceae</taxon>
        <taxon>Brassica</taxon>
    </lineage>
</organism>
<dbReference type="EMBL" id="HG994371">
    <property type="protein sequence ID" value="CAF1997625.1"/>
    <property type="molecule type" value="Genomic_DNA"/>
</dbReference>
<proteinExistence type="predicted"/>